<feature type="compositionally biased region" description="Basic and acidic residues" evidence="1">
    <location>
        <begin position="356"/>
        <end position="374"/>
    </location>
</feature>
<keyword evidence="2" id="KW-0472">Membrane</keyword>
<feature type="transmembrane region" description="Helical" evidence="2">
    <location>
        <begin position="200"/>
        <end position="224"/>
    </location>
</feature>
<sequence>MVYAPLLERTLGSLGSFAARNASSAFVAASLGGSNTHADVFKPLVDREAFDAHAKIVVDGVDFRPTTDSSCFFDALEGSSTATAVMFVFITGCVLGAIPQYLKLIILGTSEGLSLTSLALMNMSNVCATLNVFILHFEQIRRCASGREGYEYERCQSSLLTLYYTVIYTLLWMPLYPLAAHFCKDKKAVYFGRVMTERRAAWYGLIAHAVPCVCVALPVVRMLFGSSCFEFETYAVYLGVCNAVFEATRYLPQLFESIYSSGSGAMSYMRLVLSIGGGLGATVQKAVMNESISTWGPPLIGHSLECAIFVVNFYNDLRTKRSRRGEGDFGLGRGKKEADGLLPTDGDDDVGDADDADQKRKAAALERAERRGNGDDDESMSGDSEDWIANMPDGSFREKSEHVWESMCTNPNFCGALVKYL</sequence>
<evidence type="ECO:0000256" key="1">
    <source>
        <dbReference type="SAM" id="MobiDB-lite"/>
    </source>
</evidence>
<feature type="transmembrane region" description="Helical" evidence="2">
    <location>
        <begin position="114"/>
        <end position="137"/>
    </location>
</feature>
<protein>
    <submittedName>
        <fullName evidence="3">Uncharacterized protein</fullName>
    </submittedName>
</protein>
<feature type="transmembrane region" description="Helical" evidence="2">
    <location>
        <begin position="82"/>
        <end position="102"/>
    </location>
</feature>
<evidence type="ECO:0000256" key="2">
    <source>
        <dbReference type="SAM" id="Phobius"/>
    </source>
</evidence>
<gene>
    <name evidence="3" type="ORF">OMED0936_LOCUS752</name>
</gene>
<organism evidence="3">
    <name type="scientific">Ostreococcus mediterraneus</name>
    <dbReference type="NCBI Taxonomy" id="1486918"/>
    <lineage>
        <taxon>Eukaryota</taxon>
        <taxon>Viridiplantae</taxon>
        <taxon>Chlorophyta</taxon>
        <taxon>Mamiellophyceae</taxon>
        <taxon>Mamiellales</taxon>
        <taxon>Bathycoccaceae</taxon>
        <taxon>Ostreococcus</taxon>
    </lineage>
</organism>
<proteinExistence type="predicted"/>
<name>A0A7S0TC92_9CHLO</name>
<feature type="transmembrane region" description="Helical" evidence="2">
    <location>
        <begin position="157"/>
        <end position="179"/>
    </location>
</feature>
<reference evidence="3" key="1">
    <citation type="submission" date="2021-01" db="EMBL/GenBank/DDBJ databases">
        <authorList>
            <person name="Corre E."/>
            <person name="Pelletier E."/>
            <person name="Niang G."/>
            <person name="Scheremetjew M."/>
            <person name="Finn R."/>
            <person name="Kale V."/>
            <person name="Holt S."/>
            <person name="Cochrane G."/>
            <person name="Meng A."/>
            <person name="Brown T."/>
            <person name="Cohen L."/>
        </authorList>
    </citation>
    <scope>NUCLEOTIDE SEQUENCE</scope>
    <source>
        <strain evidence="3">Clade-D-RCC2573</strain>
    </source>
</reference>
<feature type="region of interest" description="Disordered" evidence="1">
    <location>
        <begin position="325"/>
        <end position="392"/>
    </location>
</feature>
<dbReference type="AlphaFoldDB" id="A0A7S0TC92"/>
<keyword evidence="2" id="KW-1133">Transmembrane helix</keyword>
<evidence type="ECO:0000313" key="3">
    <source>
        <dbReference type="EMBL" id="CAD8727828.1"/>
    </source>
</evidence>
<feature type="transmembrane region" description="Helical" evidence="2">
    <location>
        <begin position="295"/>
        <end position="314"/>
    </location>
</feature>
<dbReference type="EMBL" id="HBFF01000939">
    <property type="protein sequence ID" value="CAD8727828.1"/>
    <property type="molecule type" value="Transcribed_RNA"/>
</dbReference>
<feature type="compositionally biased region" description="Acidic residues" evidence="1">
    <location>
        <begin position="345"/>
        <end position="355"/>
    </location>
</feature>
<feature type="compositionally biased region" description="Acidic residues" evidence="1">
    <location>
        <begin position="375"/>
        <end position="386"/>
    </location>
</feature>
<keyword evidence="2" id="KW-0812">Transmembrane</keyword>
<accession>A0A7S0TC92</accession>